<protein>
    <recommendedName>
        <fullName evidence="2">Solute carrier family 3 member 2 N-terminal domain-containing protein</fullName>
    </recommendedName>
</protein>
<organism evidence="3 4">
    <name type="scientific">Drosophila pseudoobscura pseudoobscura</name>
    <name type="common">Fruit fly</name>
    <dbReference type="NCBI Taxonomy" id="46245"/>
    <lineage>
        <taxon>Eukaryota</taxon>
        <taxon>Metazoa</taxon>
        <taxon>Ecdysozoa</taxon>
        <taxon>Arthropoda</taxon>
        <taxon>Hexapoda</taxon>
        <taxon>Insecta</taxon>
        <taxon>Pterygota</taxon>
        <taxon>Neoptera</taxon>
        <taxon>Endopterygota</taxon>
        <taxon>Diptera</taxon>
        <taxon>Brachycera</taxon>
        <taxon>Muscomorpha</taxon>
        <taxon>Ephydroidea</taxon>
        <taxon>Drosophilidae</taxon>
        <taxon>Drosophila</taxon>
        <taxon>Sophophora</taxon>
    </lineage>
</organism>
<sequence length="140" mass="15237">MSCDEKTALLASQQGHQQRQHIIVLPKDPKDYEPIFTTADYSFGLTLEELLPFALDPWWQSVRRLCSFCLGFIFLLTLFAALVLAHSNDGCRSNRAISTTVSGPGSGTTNNITFPFSSPSTFSPPVALASNGTQLLLASL</sequence>
<accession>A0A6I8UP12</accession>
<evidence type="ECO:0000256" key="1">
    <source>
        <dbReference type="SAM" id="Phobius"/>
    </source>
</evidence>
<evidence type="ECO:0000313" key="3">
    <source>
        <dbReference type="Proteomes" id="UP000001819"/>
    </source>
</evidence>
<evidence type="ECO:0000259" key="2">
    <source>
        <dbReference type="Pfam" id="PF16028"/>
    </source>
</evidence>
<evidence type="ECO:0000313" key="4">
    <source>
        <dbReference type="RefSeq" id="XP_001358609.1"/>
    </source>
</evidence>
<keyword evidence="1" id="KW-0812">Transmembrane</keyword>
<feature type="transmembrane region" description="Helical" evidence="1">
    <location>
        <begin position="65"/>
        <end position="85"/>
    </location>
</feature>
<keyword evidence="1" id="KW-0472">Membrane</keyword>
<dbReference type="InterPro" id="IPR031984">
    <property type="entry name" value="SLC3A2_N"/>
</dbReference>
<reference evidence="3" key="1">
    <citation type="submission" date="2024-06" db="UniProtKB">
        <authorList>
            <consortium name="RefSeq"/>
        </authorList>
    </citation>
    <scope>NUCLEOTIDE SEQUENCE [LARGE SCALE GENOMIC DNA]</scope>
    <source>
        <strain evidence="3">MV2-25</strain>
    </source>
</reference>
<name>A0A6I8UP12_DROPS</name>
<dbReference type="Bgee" id="FBgn0079063">
    <property type="expression patterns" value="Expressed in adult organism and 1 other cell type or tissue"/>
</dbReference>
<dbReference type="Pfam" id="PF16028">
    <property type="entry name" value="SLC3A2_N"/>
    <property type="match status" value="1"/>
</dbReference>
<dbReference type="Proteomes" id="UP000001819">
    <property type="component" value="Chromosome 2"/>
</dbReference>
<gene>
    <name evidence="4" type="primary">LOC4801535</name>
</gene>
<dbReference type="GeneID" id="4801535"/>
<reference evidence="4" key="2">
    <citation type="submission" date="2025-08" db="UniProtKB">
        <authorList>
            <consortium name="RefSeq"/>
        </authorList>
    </citation>
    <scope>IDENTIFICATION</scope>
    <source>
        <strain evidence="4">MV-25-SWS-2005</strain>
        <tissue evidence="4">Whole body</tissue>
    </source>
</reference>
<dbReference type="OMA" id="MSCNERT"/>
<dbReference type="InParanoid" id="A0A6I8UP12"/>
<keyword evidence="1" id="KW-1133">Transmembrane helix</keyword>
<proteinExistence type="predicted"/>
<feature type="domain" description="Solute carrier family 3 member 2 N-terminal" evidence="2">
    <location>
        <begin position="34"/>
        <end position="104"/>
    </location>
</feature>
<dbReference type="RefSeq" id="XP_001358609.1">
    <property type="nucleotide sequence ID" value="XM_001358572.4"/>
</dbReference>
<keyword evidence="3" id="KW-1185">Reference proteome</keyword>
<dbReference type="KEGG" id="dpo:4801535"/>
<dbReference type="AlphaFoldDB" id="A0A6I8UP12"/>